<dbReference type="CDD" id="cd21212">
    <property type="entry name" value="CH_NAV2-like"/>
    <property type="match status" value="1"/>
</dbReference>
<sequence>MADVDFCPKTLTNKRKIYTDWANHYLEKCQKKTLIKDLQKDFQDPSMLVDVIESIAKIVAYFSDVVVRTTPMAEIGEKIPSLKKKQWSREQSIDNINCCIQYLADLGVNLDGVTSRDIKDGQLKSILNLLFSLSRYKQSQKNSTRLPKSTPSNVPSNIIAPKNYHRLSKRTPESLLPTRMTNHATLAHVHFSLQQKYLYFLNQTRADTR</sequence>
<dbReference type="InterPro" id="IPR039041">
    <property type="entry name" value="Nav/unc-53"/>
</dbReference>
<dbReference type="AlphaFoldDB" id="A0A915JQW8"/>
<dbReference type="GO" id="GO:0022008">
    <property type="term" value="P:neurogenesis"/>
    <property type="evidence" value="ECO:0007669"/>
    <property type="project" value="InterPro"/>
</dbReference>
<dbReference type="PANTHER" id="PTHR12784">
    <property type="entry name" value="STEERIN"/>
    <property type="match status" value="1"/>
</dbReference>
<dbReference type="PANTHER" id="PTHR12784:SF28">
    <property type="entry name" value="PROTEIN SICKIE"/>
    <property type="match status" value="1"/>
</dbReference>
<dbReference type="WBParaSite" id="nRc.2.0.1.t28507-RA">
    <property type="protein sequence ID" value="nRc.2.0.1.t28507-RA"/>
    <property type="gene ID" value="nRc.2.0.1.g28507"/>
</dbReference>
<dbReference type="SMART" id="SM00033">
    <property type="entry name" value="CH"/>
    <property type="match status" value="1"/>
</dbReference>
<dbReference type="Gene3D" id="1.10.418.10">
    <property type="entry name" value="Calponin-like domain"/>
    <property type="match status" value="1"/>
</dbReference>
<dbReference type="PROSITE" id="PS50021">
    <property type="entry name" value="CH"/>
    <property type="match status" value="1"/>
</dbReference>
<dbReference type="InterPro" id="IPR036872">
    <property type="entry name" value="CH_dom_sf"/>
</dbReference>
<evidence type="ECO:0000313" key="3">
    <source>
        <dbReference type="WBParaSite" id="nRc.2.0.1.t28507-RA"/>
    </source>
</evidence>
<organism evidence="2 3">
    <name type="scientific">Romanomermis culicivorax</name>
    <name type="common">Nematode worm</name>
    <dbReference type="NCBI Taxonomy" id="13658"/>
    <lineage>
        <taxon>Eukaryota</taxon>
        <taxon>Metazoa</taxon>
        <taxon>Ecdysozoa</taxon>
        <taxon>Nematoda</taxon>
        <taxon>Enoplea</taxon>
        <taxon>Dorylaimia</taxon>
        <taxon>Mermithida</taxon>
        <taxon>Mermithoidea</taxon>
        <taxon>Mermithidae</taxon>
        <taxon>Romanomermis</taxon>
    </lineage>
</organism>
<dbReference type="Pfam" id="PF00307">
    <property type="entry name" value="CH"/>
    <property type="match status" value="1"/>
</dbReference>
<proteinExistence type="predicted"/>
<accession>A0A915JQW8</accession>
<dbReference type="SUPFAM" id="SSF47576">
    <property type="entry name" value="Calponin-homology domain, CH-domain"/>
    <property type="match status" value="1"/>
</dbReference>
<dbReference type="Proteomes" id="UP000887565">
    <property type="component" value="Unplaced"/>
</dbReference>
<feature type="domain" description="Calponin-homology (CH)" evidence="1">
    <location>
        <begin position="12"/>
        <end position="138"/>
    </location>
</feature>
<dbReference type="InterPro" id="IPR001715">
    <property type="entry name" value="CH_dom"/>
</dbReference>
<reference evidence="3" key="1">
    <citation type="submission" date="2022-11" db="UniProtKB">
        <authorList>
            <consortium name="WormBaseParasite"/>
        </authorList>
    </citation>
    <scope>IDENTIFICATION</scope>
</reference>
<protein>
    <submittedName>
        <fullName evidence="3">Calponin-homology (CH) domain-containing protein</fullName>
    </submittedName>
</protein>
<keyword evidence="2" id="KW-1185">Reference proteome</keyword>
<name>A0A915JQW8_ROMCU</name>
<evidence type="ECO:0000313" key="2">
    <source>
        <dbReference type="Proteomes" id="UP000887565"/>
    </source>
</evidence>
<evidence type="ECO:0000259" key="1">
    <source>
        <dbReference type="PROSITE" id="PS50021"/>
    </source>
</evidence>